<evidence type="ECO:0000256" key="5">
    <source>
        <dbReference type="ARBA" id="ARBA00022617"/>
    </source>
</evidence>
<feature type="transmembrane region" description="Helical" evidence="12">
    <location>
        <begin position="251"/>
        <end position="279"/>
    </location>
</feature>
<keyword evidence="14" id="KW-1185">Reference proteome</keyword>
<feature type="transmembrane region" description="Helical" evidence="12">
    <location>
        <begin position="214"/>
        <end position="239"/>
    </location>
</feature>
<evidence type="ECO:0000313" key="13">
    <source>
        <dbReference type="EMBL" id="SDH85925.1"/>
    </source>
</evidence>
<dbReference type="GO" id="GO:0005886">
    <property type="term" value="C:plasma membrane"/>
    <property type="evidence" value="ECO:0007669"/>
    <property type="project" value="UniProtKB-SubCell"/>
</dbReference>
<feature type="transmembrane region" description="Helical" evidence="12">
    <location>
        <begin position="178"/>
        <end position="202"/>
    </location>
</feature>
<keyword evidence="10" id="KW-0408">Iron</keyword>
<evidence type="ECO:0000313" key="14">
    <source>
        <dbReference type="Proteomes" id="UP000198822"/>
    </source>
</evidence>
<dbReference type="InterPro" id="IPR002585">
    <property type="entry name" value="Cyt-d_ubiquinol_oxidase_su_1"/>
</dbReference>
<evidence type="ECO:0000256" key="4">
    <source>
        <dbReference type="ARBA" id="ARBA00022475"/>
    </source>
</evidence>
<dbReference type="OrthoDB" id="9807042at2"/>
<keyword evidence="4" id="KW-1003">Cell membrane</keyword>
<dbReference type="PANTHER" id="PTHR30365">
    <property type="entry name" value="CYTOCHROME D UBIQUINOL OXIDASE"/>
    <property type="match status" value="1"/>
</dbReference>
<keyword evidence="8" id="KW-0249">Electron transport</keyword>
<protein>
    <submittedName>
        <fullName evidence="13">Cytochrome d ubiquinol oxidase subunit I</fullName>
    </submittedName>
</protein>
<dbReference type="GO" id="GO:0070069">
    <property type="term" value="C:cytochrome complex"/>
    <property type="evidence" value="ECO:0007669"/>
    <property type="project" value="InterPro"/>
</dbReference>
<organism evidence="13 14">
    <name type="scientific">Agrococcus jejuensis</name>
    <dbReference type="NCBI Taxonomy" id="399736"/>
    <lineage>
        <taxon>Bacteria</taxon>
        <taxon>Bacillati</taxon>
        <taxon>Actinomycetota</taxon>
        <taxon>Actinomycetes</taxon>
        <taxon>Micrococcales</taxon>
        <taxon>Microbacteriaceae</taxon>
        <taxon>Agrococcus</taxon>
    </lineage>
</organism>
<dbReference type="Pfam" id="PF01654">
    <property type="entry name" value="Cyt_bd_oxida_I"/>
    <property type="match status" value="2"/>
</dbReference>
<keyword evidence="7" id="KW-0479">Metal-binding</keyword>
<keyword evidence="3" id="KW-0813">Transport</keyword>
<feature type="transmembrane region" description="Helical" evidence="12">
    <location>
        <begin position="91"/>
        <end position="116"/>
    </location>
</feature>
<evidence type="ECO:0000256" key="6">
    <source>
        <dbReference type="ARBA" id="ARBA00022692"/>
    </source>
</evidence>
<dbReference type="PANTHER" id="PTHR30365:SF14">
    <property type="entry name" value="CYTOCHROME BD MENAQUINOL OXIDASE SUBUNIT I-RELATED"/>
    <property type="match status" value="1"/>
</dbReference>
<evidence type="ECO:0000256" key="10">
    <source>
        <dbReference type="ARBA" id="ARBA00023004"/>
    </source>
</evidence>
<evidence type="ECO:0000256" key="11">
    <source>
        <dbReference type="ARBA" id="ARBA00023136"/>
    </source>
</evidence>
<dbReference type="Proteomes" id="UP000198822">
    <property type="component" value="Chromosome I"/>
</dbReference>
<keyword evidence="11 12" id="KW-0472">Membrane</keyword>
<feature type="transmembrane region" description="Helical" evidence="12">
    <location>
        <begin position="128"/>
        <end position="147"/>
    </location>
</feature>
<dbReference type="GO" id="GO:0009055">
    <property type="term" value="F:electron transfer activity"/>
    <property type="evidence" value="ECO:0007669"/>
    <property type="project" value="InterPro"/>
</dbReference>
<evidence type="ECO:0000256" key="3">
    <source>
        <dbReference type="ARBA" id="ARBA00022448"/>
    </source>
</evidence>
<proteinExistence type="inferred from homology"/>
<evidence type="ECO:0000256" key="12">
    <source>
        <dbReference type="SAM" id="Phobius"/>
    </source>
</evidence>
<sequence length="381" mass="39464">MDALLTFARVEFGVSAGLHFLFVATTLGLAPMLALLSTAHAATGRSHLARATDHVARLYVVGYGLGIVSGIVVEVQLGLNWSGGPSGAYDAIGTALAIETVLAFFVETSLLGLWLASAGRWPAGVRALLLWGVAVAAYASAAIVLAANGSLHRPEGVAADGALVDPVAMLLNPSGVAATWHVAGASAVVGGFWIAAAAAHLMLRRADFEVARTLVRAGVWQVALGAPVAIVAGFAQFAVARVGATEAEEGAWGLLLALMMLVGVLVLGATWLVMVPMLVRTAIARARWLQRCMVALVWVPLATTLMGWVYREEARQPWFVVGVVRTADAASLAPAWALVPGGLVLMAISIAATVLAWVAMHRILAVDRVTPLAVDALAAPS</sequence>
<dbReference type="AlphaFoldDB" id="A0A1G8FUX4"/>
<dbReference type="GO" id="GO:0020037">
    <property type="term" value="F:heme binding"/>
    <property type="evidence" value="ECO:0007669"/>
    <property type="project" value="TreeGrafter"/>
</dbReference>
<keyword evidence="5" id="KW-0349">Heme</keyword>
<feature type="transmembrane region" description="Helical" evidence="12">
    <location>
        <begin position="12"/>
        <end position="37"/>
    </location>
</feature>
<feature type="transmembrane region" description="Helical" evidence="12">
    <location>
        <begin position="58"/>
        <end position="79"/>
    </location>
</feature>
<accession>A0A1G8FUX4</accession>
<comment type="similarity">
    <text evidence="2">Belongs to the cytochrome ubiquinol oxidase subunit 1 family.</text>
</comment>
<evidence type="ECO:0000256" key="9">
    <source>
        <dbReference type="ARBA" id="ARBA00022989"/>
    </source>
</evidence>
<dbReference type="GO" id="GO:0046872">
    <property type="term" value="F:metal ion binding"/>
    <property type="evidence" value="ECO:0007669"/>
    <property type="project" value="UniProtKB-KW"/>
</dbReference>
<dbReference type="EMBL" id="LT629695">
    <property type="protein sequence ID" value="SDH85925.1"/>
    <property type="molecule type" value="Genomic_DNA"/>
</dbReference>
<dbReference type="RefSeq" id="WP_092505676.1">
    <property type="nucleotide sequence ID" value="NZ_LT629695.1"/>
</dbReference>
<name>A0A1G8FUX4_9MICO</name>
<keyword evidence="9 12" id="KW-1133">Transmembrane helix</keyword>
<dbReference type="GO" id="GO:0019646">
    <property type="term" value="P:aerobic electron transport chain"/>
    <property type="evidence" value="ECO:0007669"/>
    <property type="project" value="InterPro"/>
</dbReference>
<keyword evidence="6 12" id="KW-0812">Transmembrane</keyword>
<evidence type="ECO:0000256" key="1">
    <source>
        <dbReference type="ARBA" id="ARBA00004651"/>
    </source>
</evidence>
<dbReference type="STRING" id="399736.SAMN04489720_2627"/>
<comment type="subcellular location">
    <subcellularLocation>
        <location evidence="1">Cell membrane</location>
        <topology evidence="1">Multi-pass membrane protein</topology>
    </subcellularLocation>
</comment>
<evidence type="ECO:0000256" key="7">
    <source>
        <dbReference type="ARBA" id="ARBA00022723"/>
    </source>
</evidence>
<gene>
    <name evidence="13" type="ORF">SAMN04489720_2627</name>
</gene>
<evidence type="ECO:0000256" key="8">
    <source>
        <dbReference type="ARBA" id="ARBA00022982"/>
    </source>
</evidence>
<dbReference type="GO" id="GO:0016682">
    <property type="term" value="F:oxidoreductase activity, acting on diphenols and related substances as donors, oxygen as acceptor"/>
    <property type="evidence" value="ECO:0007669"/>
    <property type="project" value="TreeGrafter"/>
</dbReference>
<feature type="transmembrane region" description="Helical" evidence="12">
    <location>
        <begin position="291"/>
        <end position="310"/>
    </location>
</feature>
<evidence type="ECO:0000256" key="2">
    <source>
        <dbReference type="ARBA" id="ARBA00009819"/>
    </source>
</evidence>
<reference evidence="14" key="1">
    <citation type="submission" date="2016-10" db="EMBL/GenBank/DDBJ databases">
        <authorList>
            <person name="Varghese N."/>
            <person name="Submissions S."/>
        </authorList>
    </citation>
    <scope>NUCLEOTIDE SEQUENCE [LARGE SCALE GENOMIC DNA]</scope>
    <source>
        <strain evidence="14">DSM 22002</strain>
    </source>
</reference>
<feature type="transmembrane region" description="Helical" evidence="12">
    <location>
        <begin position="335"/>
        <end position="358"/>
    </location>
</feature>